<evidence type="ECO:0000313" key="11">
    <source>
        <dbReference type="Proteomes" id="UP000236621"/>
    </source>
</evidence>
<evidence type="ECO:0000256" key="7">
    <source>
        <dbReference type="ARBA" id="ARBA00047899"/>
    </source>
</evidence>
<keyword evidence="2" id="KW-0723">Serine/threonine-protein kinase</keyword>
<evidence type="ECO:0000256" key="2">
    <source>
        <dbReference type="ARBA" id="ARBA00022527"/>
    </source>
</evidence>
<keyword evidence="4 9" id="KW-0547">Nucleotide-binding</keyword>
<keyword evidence="6 9" id="KW-0067">ATP-binding</keyword>
<keyword evidence="5 10" id="KW-0418">Kinase</keyword>
<proteinExistence type="predicted"/>
<evidence type="ECO:0000256" key="6">
    <source>
        <dbReference type="ARBA" id="ARBA00022840"/>
    </source>
</evidence>
<organism evidence="10 11">
    <name type="scientific">Tolypocladium capitatum</name>
    <dbReference type="NCBI Taxonomy" id="45235"/>
    <lineage>
        <taxon>Eukaryota</taxon>
        <taxon>Fungi</taxon>
        <taxon>Dikarya</taxon>
        <taxon>Ascomycota</taxon>
        <taxon>Pezizomycotina</taxon>
        <taxon>Sordariomycetes</taxon>
        <taxon>Hypocreomycetidae</taxon>
        <taxon>Hypocreales</taxon>
        <taxon>Ophiocordycipitaceae</taxon>
        <taxon>Tolypocladium</taxon>
    </lineage>
</organism>
<dbReference type="InterPro" id="IPR011009">
    <property type="entry name" value="Kinase-like_dom_sf"/>
</dbReference>
<dbReference type="GO" id="GO:0005524">
    <property type="term" value="F:ATP binding"/>
    <property type="evidence" value="ECO:0007669"/>
    <property type="project" value="UniProtKB-UniRule"/>
</dbReference>
<dbReference type="OrthoDB" id="5979581at2759"/>
<protein>
    <recommendedName>
        <fullName evidence="1">non-specific serine/threonine protein kinase</fullName>
        <ecNumber evidence="1">2.7.11.1</ecNumber>
    </recommendedName>
</protein>
<dbReference type="GO" id="GO:0050684">
    <property type="term" value="P:regulation of mRNA processing"/>
    <property type="evidence" value="ECO:0007669"/>
    <property type="project" value="TreeGrafter"/>
</dbReference>
<dbReference type="PANTHER" id="PTHR47634:SF9">
    <property type="entry name" value="PROTEIN KINASE DOMAIN-CONTAINING PROTEIN-RELATED"/>
    <property type="match status" value="1"/>
</dbReference>
<dbReference type="SUPFAM" id="SSF56112">
    <property type="entry name" value="Protein kinase-like (PK-like)"/>
    <property type="match status" value="1"/>
</dbReference>
<dbReference type="Proteomes" id="UP000236621">
    <property type="component" value="Unassembled WGS sequence"/>
</dbReference>
<evidence type="ECO:0000256" key="8">
    <source>
        <dbReference type="ARBA" id="ARBA00048679"/>
    </source>
</evidence>
<reference evidence="10 11" key="1">
    <citation type="submission" date="2017-08" db="EMBL/GenBank/DDBJ databases">
        <title>Harnessing the power of phylogenomics to disentangle the directionality and signatures of interkingdom host jumping in the parasitic fungal genus Tolypocladium.</title>
        <authorList>
            <person name="Quandt C.A."/>
            <person name="Patterson W."/>
            <person name="Spatafora J.W."/>
        </authorList>
    </citation>
    <scope>NUCLEOTIDE SEQUENCE [LARGE SCALE GENOMIC DNA]</scope>
    <source>
        <strain evidence="10 11">CBS 113982</strain>
    </source>
</reference>
<gene>
    <name evidence="10" type="ORF">TCAP_06182</name>
</gene>
<dbReference type="PANTHER" id="PTHR47634">
    <property type="entry name" value="PROTEIN KINASE DOMAIN-CONTAINING PROTEIN-RELATED"/>
    <property type="match status" value="1"/>
</dbReference>
<dbReference type="EMBL" id="NRSZ01001021">
    <property type="protein sequence ID" value="PNY23878.1"/>
    <property type="molecule type" value="Genomic_DNA"/>
</dbReference>
<evidence type="ECO:0000256" key="9">
    <source>
        <dbReference type="PROSITE-ProRule" id="PRU10141"/>
    </source>
</evidence>
<comment type="catalytic activity">
    <reaction evidence="8">
        <text>L-seryl-[protein] + ATP = O-phospho-L-seryl-[protein] + ADP + H(+)</text>
        <dbReference type="Rhea" id="RHEA:17989"/>
        <dbReference type="Rhea" id="RHEA-COMP:9863"/>
        <dbReference type="Rhea" id="RHEA-COMP:11604"/>
        <dbReference type="ChEBI" id="CHEBI:15378"/>
        <dbReference type="ChEBI" id="CHEBI:29999"/>
        <dbReference type="ChEBI" id="CHEBI:30616"/>
        <dbReference type="ChEBI" id="CHEBI:83421"/>
        <dbReference type="ChEBI" id="CHEBI:456216"/>
        <dbReference type="EC" id="2.7.11.1"/>
    </reaction>
</comment>
<dbReference type="Gene3D" id="3.30.200.20">
    <property type="entry name" value="Phosphorylase Kinase, domain 1"/>
    <property type="match status" value="1"/>
</dbReference>
<dbReference type="EC" id="2.7.11.1" evidence="1"/>
<feature type="binding site" evidence="9">
    <location>
        <position position="96"/>
    </location>
    <ligand>
        <name>ATP</name>
        <dbReference type="ChEBI" id="CHEBI:30616"/>
    </ligand>
</feature>
<name>A0A2K3Q8L8_9HYPO</name>
<dbReference type="GO" id="GO:0004674">
    <property type="term" value="F:protein serine/threonine kinase activity"/>
    <property type="evidence" value="ECO:0007669"/>
    <property type="project" value="UniProtKB-KW"/>
</dbReference>
<dbReference type="InterPro" id="IPR017441">
    <property type="entry name" value="Protein_kinase_ATP_BS"/>
</dbReference>
<dbReference type="Gene3D" id="1.10.510.10">
    <property type="entry name" value="Transferase(Phosphotransferase) domain 1"/>
    <property type="match status" value="2"/>
</dbReference>
<dbReference type="InterPro" id="IPR051334">
    <property type="entry name" value="SRPK"/>
</dbReference>
<evidence type="ECO:0000256" key="1">
    <source>
        <dbReference type="ARBA" id="ARBA00012513"/>
    </source>
</evidence>
<evidence type="ECO:0000256" key="4">
    <source>
        <dbReference type="ARBA" id="ARBA00022741"/>
    </source>
</evidence>
<evidence type="ECO:0000256" key="5">
    <source>
        <dbReference type="ARBA" id="ARBA00022777"/>
    </source>
</evidence>
<keyword evidence="3" id="KW-0808">Transferase</keyword>
<dbReference type="GO" id="GO:0000245">
    <property type="term" value="P:spliceosomal complex assembly"/>
    <property type="evidence" value="ECO:0007669"/>
    <property type="project" value="TreeGrafter"/>
</dbReference>
<keyword evidence="11" id="KW-1185">Reference proteome</keyword>
<evidence type="ECO:0000313" key="10">
    <source>
        <dbReference type="EMBL" id="PNY23878.1"/>
    </source>
</evidence>
<accession>A0A2K3Q8L8</accession>
<dbReference type="PROSITE" id="PS00107">
    <property type="entry name" value="PROTEIN_KINASE_ATP"/>
    <property type="match status" value="1"/>
</dbReference>
<comment type="catalytic activity">
    <reaction evidence="7">
        <text>L-threonyl-[protein] + ATP = O-phospho-L-threonyl-[protein] + ADP + H(+)</text>
        <dbReference type="Rhea" id="RHEA:46608"/>
        <dbReference type="Rhea" id="RHEA-COMP:11060"/>
        <dbReference type="Rhea" id="RHEA-COMP:11605"/>
        <dbReference type="ChEBI" id="CHEBI:15378"/>
        <dbReference type="ChEBI" id="CHEBI:30013"/>
        <dbReference type="ChEBI" id="CHEBI:30616"/>
        <dbReference type="ChEBI" id="CHEBI:61977"/>
        <dbReference type="ChEBI" id="CHEBI:456216"/>
        <dbReference type="EC" id="2.7.11.1"/>
    </reaction>
</comment>
<dbReference type="AlphaFoldDB" id="A0A2K3Q8L8"/>
<dbReference type="STRING" id="45235.A0A2K3Q8L8"/>
<evidence type="ECO:0000256" key="3">
    <source>
        <dbReference type="ARBA" id="ARBA00022679"/>
    </source>
</evidence>
<comment type="caution">
    <text evidence="10">The sequence shown here is derived from an EMBL/GenBank/DDBJ whole genome shotgun (WGS) entry which is preliminary data.</text>
</comment>
<sequence length="306" mass="33266">MPRSLPDAGVACSQIKGGASAISQPPFQIQRVPVLNCIEEEELPGYVAEDYYPVTIGQIFISRYQVLRKLGRGVGSTVWLAKDLCGNSGAQYRVLKVCTRTKDSVVIQQADNKMAICTYLQSSPVQQHPGKNLSDLFLTLLLGVTDLSVFSELDKDEQLHPIARKVLPDRTIYFSRPMPKTNGNPVLCDLGSARAGQHSYHGDIMPGVYRAPEVILSGLGLRSGHMVGRRHDVGFARGSTPLFGQKAGVLSDEQHLAEMVSLMGNPPHEFLKRSSTCATYFDDSGTLLSGTCLLSSAAKHPFHVIG</sequence>